<keyword evidence="2" id="KW-1185">Reference proteome</keyword>
<dbReference type="AlphaFoldDB" id="A5UND2"/>
<name>A5UND2_METS3</name>
<dbReference type="Proteomes" id="UP000001992">
    <property type="component" value="Chromosome"/>
</dbReference>
<evidence type="ECO:0000313" key="1">
    <source>
        <dbReference type="EMBL" id="ABQ87710.1"/>
    </source>
</evidence>
<dbReference type="BioCyc" id="MSMI420247:GHWZ-1543-MONOMER"/>
<protein>
    <recommendedName>
        <fullName evidence="3">DUF1778 domain-containing protein</fullName>
    </recommendedName>
</protein>
<accession>A5UND2</accession>
<dbReference type="PATRIC" id="fig|420247.28.peg.1498"/>
<evidence type="ECO:0000313" key="2">
    <source>
        <dbReference type="Proteomes" id="UP000001992"/>
    </source>
</evidence>
<dbReference type="KEGG" id="msi:Msm_1505"/>
<dbReference type="GeneID" id="301000192"/>
<reference evidence="1 2" key="1">
    <citation type="journal article" date="2007" name="Proc. Natl. Acad. Sci. U.S.A.">
        <title>Genomic and metabolic adaptations of Methanobrevibacter smithii to the human gut.</title>
        <authorList>
            <person name="Samuel B.S."/>
            <person name="Hansen E.E."/>
            <person name="Manchester J.K."/>
            <person name="Coutinho P.M."/>
            <person name="Henrissat B."/>
            <person name="Fulton R."/>
            <person name="Latreille P."/>
            <person name="Kim K."/>
            <person name="Wilson R.K."/>
            <person name="Gordon J.I."/>
        </authorList>
    </citation>
    <scope>NUCLEOTIDE SEQUENCE [LARGE SCALE GENOMIC DNA]</scope>
    <source>
        <strain evidence="2">ATCC 35061 / DSM 861 / OCM 144 / PS</strain>
    </source>
</reference>
<dbReference type="EnsemblBacteria" id="ABQ87710">
    <property type="protein sequence ID" value="ABQ87710"/>
    <property type="gene ID" value="Msm_1505"/>
</dbReference>
<evidence type="ECO:0008006" key="3">
    <source>
        <dbReference type="Google" id="ProtNLM"/>
    </source>
</evidence>
<dbReference type="RefSeq" id="WP_004033392.1">
    <property type="nucleotide sequence ID" value="NC_009515.1"/>
</dbReference>
<sequence length="49" mass="5665">MATKVEPTPTLTGDDADRFIQKLNIPSTEEEIKALKRAKKTFEQIEFKR</sequence>
<organism evidence="1 2">
    <name type="scientific">Methanobrevibacter smithii (strain ATCC 35061 / DSM 861 / OCM 144 / PS)</name>
    <dbReference type="NCBI Taxonomy" id="420247"/>
    <lineage>
        <taxon>Archaea</taxon>
        <taxon>Methanobacteriati</taxon>
        <taxon>Methanobacteriota</taxon>
        <taxon>Methanomada group</taxon>
        <taxon>Methanobacteria</taxon>
        <taxon>Methanobacteriales</taxon>
        <taxon>Methanobacteriaceae</taxon>
        <taxon>Methanobrevibacter</taxon>
    </lineage>
</organism>
<dbReference type="eggNOG" id="arCOG12644">
    <property type="taxonomic scope" value="Archaea"/>
</dbReference>
<dbReference type="HOGENOM" id="CLU_3130909_0_0_2"/>
<dbReference type="STRING" id="420247.Msm_1505"/>
<proteinExistence type="predicted"/>
<dbReference type="EMBL" id="CP000678">
    <property type="protein sequence ID" value="ABQ87710.1"/>
    <property type="molecule type" value="Genomic_DNA"/>
</dbReference>
<gene>
    <name evidence="1" type="ordered locus">Msm_1505</name>
</gene>